<dbReference type="EMBL" id="CP001681">
    <property type="protein sequence ID" value="ACU02944.1"/>
    <property type="molecule type" value="Genomic_DNA"/>
</dbReference>
<dbReference type="eggNOG" id="COG0526">
    <property type="taxonomic scope" value="Bacteria"/>
</dbReference>
<dbReference type="InterPro" id="IPR000866">
    <property type="entry name" value="AhpC/TSA"/>
</dbReference>
<accession>C6Y1G8</accession>
<organism evidence="3 4">
    <name type="scientific">Pedobacter heparinus (strain ATCC 13125 / DSM 2366 / CIP 104194 / JCM 7457 / NBRC 12017 / NCIMB 9290 / NRRL B-14731 / HIM 762-3)</name>
    <dbReference type="NCBI Taxonomy" id="485917"/>
    <lineage>
        <taxon>Bacteria</taxon>
        <taxon>Pseudomonadati</taxon>
        <taxon>Bacteroidota</taxon>
        <taxon>Sphingobacteriia</taxon>
        <taxon>Sphingobacteriales</taxon>
        <taxon>Sphingobacteriaceae</taxon>
        <taxon>Pedobacter</taxon>
    </lineage>
</organism>
<evidence type="ECO:0000256" key="1">
    <source>
        <dbReference type="SAM" id="MobiDB-lite"/>
    </source>
</evidence>
<sequence length="280" mass="31769">MKPFYAFLLLLTVSTLSCNQDAKKSPPIPGESKTSTSPSVTDPSKAGKPVAPARELLTDFMTFWNYYSGNVKLNQDFEAYDVKGTLITKEIFLKNLNSGLYFPLRVYTKSAELGYKLQEIPATADTMIPAYMKQFSKQELTYYKMQGKNIPSFNFTAIDGNTYTSENTKGKIVLFKCWFISCLPCVQEMPALNDLVKKYKDRKDILFISLAIDGKKELQQFLAKTRFDYATIPDQENYMSKKLNVTGYPTHFLIDKAGKLVRALHNETELAEALEKEIAL</sequence>
<keyword evidence="4" id="KW-1185">Reference proteome</keyword>
<dbReference type="Gene3D" id="3.40.30.10">
    <property type="entry name" value="Glutaredoxin"/>
    <property type="match status" value="1"/>
</dbReference>
<proteinExistence type="predicted"/>
<reference evidence="3 4" key="1">
    <citation type="journal article" date="2009" name="Stand. Genomic Sci.">
        <title>Complete genome sequence of Pedobacter heparinus type strain (HIM 762-3).</title>
        <authorList>
            <person name="Han C."/>
            <person name="Spring S."/>
            <person name="Lapidus A."/>
            <person name="Del Rio T.G."/>
            <person name="Tice H."/>
            <person name="Copeland A."/>
            <person name="Cheng J.F."/>
            <person name="Lucas S."/>
            <person name="Chen F."/>
            <person name="Nolan M."/>
            <person name="Bruce D."/>
            <person name="Goodwin L."/>
            <person name="Pitluck S."/>
            <person name="Ivanova N."/>
            <person name="Mavromatis K."/>
            <person name="Mikhailova N."/>
            <person name="Pati A."/>
            <person name="Chen A."/>
            <person name="Palaniappan K."/>
            <person name="Land M."/>
            <person name="Hauser L."/>
            <person name="Chang Y.J."/>
            <person name="Jeffries C.C."/>
            <person name="Saunders E."/>
            <person name="Chertkov O."/>
            <person name="Brettin T."/>
            <person name="Goker M."/>
            <person name="Rohde M."/>
            <person name="Bristow J."/>
            <person name="Eisen J.A."/>
            <person name="Markowitz V."/>
            <person name="Hugenholtz P."/>
            <person name="Kyrpides N.C."/>
            <person name="Klenk H.P."/>
            <person name="Detter J.C."/>
        </authorList>
    </citation>
    <scope>NUCLEOTIDE SEQUENCE [LARGE SCALE GENOMIC DNA]</scope>
    <source>
        <strain evidence="4">ATCC 13125 / DSM 2366 / CIP 104194 / JCM 7457 / NBRC 12017 / NCIMB 9290 / NRRL B-14731 / HIM 762-3</strain>
    </source>
</reference>
<dbReference type="Proteomes" id="UP000000852">
    <property type="component" value="Chromosome"/>
</dbReference>
<feature type="region of interest" description="Disordered" evidence="1">
    <location>
        <begin position="22"/>
        <end position="48"/>
    </location>
</feature>
<dbReference type="Pfam" id="PF00578">
    <property type="entry name" value="AhpC-TSA"/>
    <property type="match status" value="1"/>
</dbReference>
<dbReference type="KEGG" id="phe:Phep_0722"/>
<dbReference type="SUPFAM" id="SSF52833">
    <property type="entry name" value="Thioredoxin-like"/>
    <property type="match status" value="1"/>
</dbReference>
<dbReference type="STRING" id="485917.Phep_0722"/>
<dbReference type="RefSeq" id="WP_012780890.1">
    <property type="nucleotide sequence ID" value="NC_013061.1"/>
</dbReference>
<dbReference type="PANTHER" id="PTHR42852:SF17">
    <property type="entry name" value="THIOREDOXIN-LIKE PROTEIN HI_1115"/>
    <property type="match status" value="1"/>
</dbReference>
<dbReference type="OrthoDB" id="9815205at2"/>
<evidence type="ECO:0000313" key="4">
    <source>
        <dbReference type="Proteomes" id="UP000000852"/>
    </source>
</evidence>
<dbReference type="InterPro" id="IPR013766">
    <property type="entry name" value="Thioredoxin_domain"/>
</dbReference>
<dbReference type="PROSITE" id="PS51257">
    <property type="entry name" value="PROKAR_LIPOPROTEIN"/>
    <property type="match status" value="1"/>
</dbReference>
<dbReference type="InterPro" id="IPR036249">
    <property type="entry name" value="Thioredoxin-like_sf"/>
</dbReference>
<dbReference type="CDD" id="cd02966">
    <property type="entry name" value="TlpA_like_family"/>
    <property type="match status" value="1"/>
</dbReference>
<evidence type="ECO:0000313" key="3">
    <source>
        <dbReference type="EMBL" id="ACU02944.1"/>
    </source>
</evidence>
<feature type="compositionally biased region" description="Polar residues" evidence="1">
    <location>
        <begin position="32"/>
        <end position="42"/>
    </location>
</feature>
<dbReference type="PANTHER" id="PTHR42852">
    <property type="entry name" value="THIOL:DISULFIDE INTERCHANGE PROTEIN DSBE"/>
    <property type="match status" value="1"/>
</dbReference>
<dbReference type="GO" id="GO:0016491">
    <property type="term" value="F:oxidoreductase activity"/>
    <property type="evidence" value="ECO:0007669"/>
    <property type="project" value="InterPro"/>
</dbReference>
<dbReference type="PROSITE" id="PS51352">
    <property type="entry name" value="THIOREDOXIN_2"/>
    <property type="match status" value="1"/>
</dbReference>
<feature type="domain" description="Thioredoxin" evidence="2">
    <location>
        <begin position="144"/>
        <end position="280"/>
    </location>
</feature>
<dbReference type="HOGENOM" id="CLU_087006_0_0_10"/>
<dbReference type="GO" id="GO:0016209">
    <property type="term" value="F:antioxidant activity"/>
    <property type="evidence" value="ECO:0007669"/>
    <property type="project" value="InterPro"/>
</dbReference>
<name>C6Y1G8_PEDHD</name>
<dbReference type="AlphaFoldDB" id="C6Y1G8"/>
<protein>
    <submittedName>
        <fullName evidence="3">Alkyl hydroperoxide reductase/ Thiol specific antioxidant/ Mal allergen</fullName>
    </submittedName>
</protein>
<dbReference type="InterPro" id="IPR050553">
    <property type="entry name" value="Thioredoxin_ResA/DsbE_sf"/>
</dbReference>
<gene>
    <name evidence="3" type="ordered locus">Phep_0722</name>
</gene>
<evidence type="ECO:0000259" key="2">
    <source>
        <dbReference type="PROSITE" id="PS51352"/>
    </source>
</evidence>